<evidence type="ECO:0000313" key="2">
    <source>
        <dbReference type="Proteomes" id="UP000663841"/>
    </source>
</evidence>
<accession>A0A8H2XHR5</accession>
<dbReference type="EMBL" id="CAJMWW010000081">
    <property type="protein sequence ID" value="CAE6427259.1"/>
    <property type="molecule type" value="Genomic_DNA"/>
</dbReference>
<name>A0A8H2XHR5_9AGAM</name>
<dbReference type="Proteomes" id="UP000663841">
    <property type="component" value="Unassembled WGS sequence"/>
</dbReference>
<sequence>MSCYINITPTDSLEAKYTPSRKSAHTRSLNGLASWLLTTTITILGSNHTESASSIAPKHSSSDLLMAVSAPLAYQLLPTWLTSSKGAICIQDI</sequence>
<organism evidence="1 2">
    <name type="scientific">Rhizoctonia solani</name>
    <dbReference type="NCBI Taxonomy" id="456999"/>
    <lineage>
        <taxon>Eukaryota</taxon>
        <taxon>Fungi</taxon>
        <taxon>Dikarya</taxon>
        <taxon>Basidiomycota</taxon>
        <taxon>Agaricomycotina</taxon>
        <taxon>Agaricomycetes</taxon>
        <taxon>Cantharellales</taxon>
        <taxon>Ceratobasidiaceae</taxon>
        <taxon>Rhizoctonia</taxon>
    </lineage>
</organism>
<proteinExistence type="predicted"/>
<comment type="caution">
    <text evidence="1">The sequence shown here is derived from an EMBL/GenBank/DDBJ whole genome shotgun (WGS) entry which is preliminary data.</text>
</comment>
<reference evidence="1" key="1">
    <citation type="submission" date="2021-01" db="EMBL/GenBank/DDBJ databases">
        <authorList>
            <person name="Kaushik A."/>
        </authorList>
    </citation>
    <scope>NUCLEOTIDE SEQUENCE</scope>
    <source>
        <strain evidence="1">AG3-T5</strain>
    </source>
</reference>
<protein>
    <submittedName>
        <fullName evidence="1">Uncharacterized protein</fullName>
    </submittedName>
</protein>
<dbReference type="AlphaFoldDB" id="A0A8H2XHR5"/>
<gene>
    <name evidence="1" type="ORF">RDB_LOCUS57959</name>
</gene>
<evidence type="ECO:0000313" key="1">
    <source>
        <dbReference type="EMBL" id="CAE6427259.1"/>
    </source>
</evidence>